<protein>
    <submittedName>
        <fullName evidence="2">Uncharacterized protein</fullName>
    </submittedName>
</protein>
<dbReference type="Proteomes" id="UP000220527">
    <property type="component" value="Unassembled WGS sequence"/>
</dbReference>
<evidence type="ECO:0000256" key="1">
    <source>
        <dbReference type="SAM" id="Phobius"/>
    </source>
</evidence>
<comment type="caution">
    <text evidence="2">The sequence shown here is derived from an EMBL/GenBank/DDBJ whole genome shotgun (WGS) entry which is preliminary data.</text>
</comment>
<evidence type="ECO:0000313" key="2">
    <source>
        <dbReference type="EMBL" id="PDW01508.1"/>
    </source>
</evidence>
<evidence type="ECO:0000313" key="3">
    <source>
        <dbReference type="Proteomes" id="UP000220527"/>
    </source>
</evidence>
<sequence length="340" mass="37274">MNTLKLHDLRLQQLAEKLSANGTLVYGIEHLHYAAVRKLVTSPSAANSFIKRALQLLTLGIICFIVGCVVLDVIANNPAAGIPILMGAMLIVGIGLIVWVLRAERRRYPPLPISVAQFTKQIIKPYYEVYGSMPQGLLDDQQRNRLSSELPAPQNLRGAVVCPNRTMCEVLLANGVPDRFGLAVLPAHEPFNPAEQAHLEQLRQQPRLPLLLLHDASPQGCLWATQALATLGLTAAPERRVVALGLRPRTVLKRNVMTLKAKPNEAILQQLQQGGKLTAEELAWLQAGNYTPITVLPPARLLALIERVRLRPLTPPAAPQSEPAPEQVAQAIGFMSWPRS</sequence>
<dbReference type="AlphaFoldDB" id="A0A2A6RF60"/>
<feature type="transmembrane region" description="Helical" evidence="1">
    <location>
        <begin position="81"/>
        <end position="101"/>
    </location>
</feature>
<organism evidence="2 3">
    <name type="scientific">Candidatus Viridilinea mediisalina</name>
    <dbReference type="NCBI Taxonomy" id="2024553"/>
    <lineage>
        <taxon>Bacteria</taxon>
        <taxon>Bacillati</taxon>
        <taxon>Chloroflexota</taxon>
        <taxon>Chloroflexia</taxon>
        <taxon>Chloroflexales</taxon>
        <taxon>Chloroflexineae</taxon>
        <taxon>Oscillochloridaceae</taxon>
        <taxon>Candidatus Viridilinea</taxon>
    </lineage>
</organism>
<reference evidence="3" key="1">
    <citation type="submission" date="2017-08" db="EMBL/GenBank/DDBJ databases">
        <authorList>
            <person name="Grouzdev D.S."/>
            <person name="Gaisin V.A."/>
            <person name="Rysina M.S."/>
            <person name="Gorlenko V.M."/>
        </authorList>
    </citation>
    <scope>NUCLEOTIDE SEQUENCE [LARGE SCALE GENOMIC DNA]</scope>
    <source>
        <strain evidence="3">Kir15-3F</strain>
    </source>
</reference>
<keyword evidence="1" id="KW-0472">Membrane</keyword>
<dbReference type="EMBL" id="NQWI01000133">
    <property type="protein sequence ID" value="PDW01508.1"/>
    <property type="molecule type" value="Genomic_DNA"/>
</dbReference>
<accession>A0A2A6RF60</accession>
<dbReference type="OrthoDB" id="427126at2"/>
<keyword evidence="3" id="KW-1185">Reference proteome</keyword>
<name>A0A2A6RF60_9CHLR</name>
<keyword evidence="1" id="KW-1133">Transmembrane helix</keyword>
<dbReference type="RefSeq" id="WP_097645623.1">
    <property type="nucleotide sequence ID" value="NZ_NQWI01000133.1"/>
</dbReference>
<feature type="transmembrane region" description="Helical" evidence="1">
    <location>
        <begin position="56"/>
        <end position="75"/>
    </location>
</feature>
<proteinExistence type="predicted"/>
<keyword evidence="1" id="KW-0812">Transmembrane</keyword>
<gene>
    <name evidence="2" type="ORF">CJ255_18745</name>
</gene>